<name>A0ABD5QHT3_9EURY</name>
<protein>
    <submittedName>
        <fullName evidence="1">GrpB family protein</fullName>
    </submittedName>
</protein>
<reference evidence="1 2" key="1">
    <citation type="journal article" date="2019" name="Int. J. Syst. Evol. Microbiol.">
        <title>The Global Catalogue of Microorganisms (GCM) 10K type strain sequencing project: providing services to taxonomists for standard genome sequencing and annotation.</title>
        <authorList>
            <consortium name="The Broad Institute Genomics Platform"/>
            <consortium name="The Broad Institute Genome Sequencing Center for Infectious Disease"/>
            <person name="Wu L."/>
            <person name="Ma J."/>
        </authorList>
    </citation>
    <scope>NUCLEOTIDE SEQUENCE [LARGE SCALE GENOMIC DNA]</scope>
    <source>
        <strain evidence="1 2">CGMCC 1.15824</strain>
    </source>
</reference>
<dbReference type="InterPro" id="IPR043519">
    <property type="entry name" value="NT_sf"/>
</dbReference>
<dbReference type="PANTHER" id="PTHR34822:SF1">
    <property type="entry name" value="GRPB FAMILY PROTEIN"/>
    <property type="match status" value="1"/>
</dbReference>
<accession>A0ABD5QHT3</accession>
<dbReference type="AlphaFoldDB" id="A0ABD5QHT3"/>
<organism evidence="1 2">
    <name type="scientific">Saliphagus infecundisoli</name>
    <dbReference type="NCBI Taxonomy" id="1849069"/>
    <lineage>
        <taxon>Archaea</taxon>
        <taxon>Methanobacteriati</taxon>
        <taxon>Methanobacteriota</taxon>
        <taxon>Stenosarchaea group</taxon>
        <taxon>Halobacteria</taxon>
        <taxon>Halobacteriales</taxon>
        <taxon>Natrialbaceae</taxon>
        <taxon>Saliphagus</taxon>
    </lineage>
</organism>
<dbReference type="RefSeq" id="WP_224827710.1">
    <property type="nucleotide sequence ID" value="NZ_JAIVEF010000002.1"/>
</dbReference>
<dbReference type="InterPro" id="IPR007344">
    <property type="entry name" value="GrpB/CoaE"/>
</dbReference>
<dbReference type="EMBL" id="JBHSJG010000043">
    <property type="protein sequence ID" value="MFC4989238.1"/>
    <property type="molecule type" value="Genomic_DNA"/>
</dbReference>
<dbReference type="Proteomes" id="UP001595925">
    <property type="component" value="Unassembled WGS sequence"/>
</dbReference>
<dbReference type="Gene3D" id="3.30.460.10">
    <property type="entry name" value="Beta Polymerase, domain 2"/>
    <property type="match status" value="1"/>
</dbReference>
<evidence type="ECO:0000313" key="1">
    <source>
        <dbReference type="EMBL" id="MFC4989238.1"/>
    </source>
</evidence>
<dbReference type="PANTHER" id="PTHR34822">
    <property type="entry name" value="GRPB DOMAIN PROTEIN (AFU_ORTHOLOGUE AFUA_1G01530)"/>
    <property type="match status" value="1"/>
</dbReference>
<sequence length="180" mass="20674">MDPDEDITLFEDPVWTEKYEREEQRLRAAAGEGLLGIHHVGSTAIPGVPGKPALDVLVAFDAFEQMDATGERIEEEHEEFERFSETDTSILLINWADDHAVFHRMHTMDDEDKIRNQILFRDYLRDHADARREYEEVKREAVENHADDPGDYTKAKSGVVSDLIQRAEAAGYEERLPGYL</sequence>
<dbReference type="Pfam" id="PF04229">
    <property type="entry name" value="GrpB"/>
    <property type="match status" value="1"/>
</dbReference>
<proteinExistence type="predicted"/>
<gene>
    <name evidence="1" type="ORF">ACFPFO_16015</name>
</gene>
<evidence type="ECO:0000313" key="2">
    <source>
        <dbReference type="Proteomes" id="UP001595925"/>
    </source>
</evidence>
<comment type="caution">
    <text evidence="1">The sequence shown here is derived from an EMBL/GenBank/DDBJ whole genome shotgun (WGS) entry which is preliminary data.</text>
</comment>
<keyword evidence="2" id="KW-1185">Reference proteome</keyword>
<dbReference type="SUPFAM" id="SSF81301">
    <property type="entry name" value="Nucleotidyltransferase"/>
    <property type="match status" value="1"/>
</dbReference>